<feature type="region of interest" description="Disordered" evidence="2">
    <location>
        <begin position="371"/>
        <end position="491"/>
    </location>
</feature>
<feature type="domain" description="CBM6" evidence="3">
    <location>
        <begin position="246"/>
        <end position="369"/>
    </location>
</feature>
<evidence type="ECO:0000313" key="5">
    <source>
        <dbReference type="Proteomes" id="UP001530377"/>
    </source>
</evidence>
<reference evidence="4 5" key="1">
    <citation type="submission" date="2024-10" db="EMBL/GenBank/DDBJ databases">
        <title>Updated reference genomes for cyclostephanoid diatoms.</title>
        <authorList>
            <person name="Roberts W.R."/>
            <person name="Alverson A.J."/>
        </authorList>
    </citation>
    <scope>NUCLEOTIDE SEQUENCE [LARGE SCALE GENOMIC DNA]</scope>
    <source>
        <strain evidence="4 5">AJA228-03</strain>
    </source>
</reference>
<evidence type="ECO:0000259" key="3">
    <source>
        <dbReference type="PROSITE" id="PS51175"/>
    </source>
</evidence>
<dbReference type="AlphaFoldDB" id="A0ABD3RLX3"/>
<dbReference type="CDD" id="cd04080">
    <property type="entry name" value="CBM6_cellulase-like"/>
    <property type="match status" value="1"/>
</dbReference>
<dbReference type="Gene3D" id="2.60.120.260">
    <property type="entry name" value="Galactose-binding domain-like"/>
    <property type="match status" value="1"/>
</dbReference>
<keyword evidence="5" id="KW-1185">Reference proteome</keyword>
<dbReference type="PANTHER" id="PTHR35383">
    <property type="entry name" value="MUCIN 12EA-RELATED"/>
    <property type="match status" value="1"/>
</dbReference>
<evidence type="ECO:0000256" key="1">
    <source>
        <dbReference type="ARBA" id="ARBA00022729"/>
    </source>
</evidence>
<dbReference type="EMBL" id="JALLPB020000496">
    <property type="protein sequence ID" value="KAL3808530.1"/>
    <property type="molecule type" value="Genomic_DNA"/>
</dbReference>
<dbReference type="InterPro" id="IPR006584">
    <property type="entry name" value="Cellulose-bd_IV"/>
</dbReference>
<feature type="compositionally biased region" description="Low complexity" evidence="2">
    <location>
        <begin position="395"/>
        <end position="460"/>
    </location>
</feature>
<dbReference type="SMART" id="SM00606">
    <property type="entry name" value="CBD_IV"/>
    <property type="match status" value="1"/>
</dbReference>
<protein>
    <recommendedName>
        <fullName evidence="3">CBM6 domain-containing protein</fullName>
    </recommendedName>
</protein>
<dbReference type="Proteomes" id="UP001530377">
    <property type="component" value="Unassembled WGS sequence"/>
</dbReference>
<dbReference type="InterPro" id="IPR005084">
    <property type="entry name" value="CBM6"/>
</dbReference>
<dbReference type="Pfam" id="PF03422">
    <property type="entry name" value="CBM_6"/>
    <property type="match status" value="1"/>
</dbReference>
<evidence type="ECO:0000313" key="4">
    <source>
        <dbReference type="EMBL" id="KAL3808530.1"/>
    </source>
</evidence>
<dbReference type="SUPFAM" id="SSF49785">
    <property type="entry name" value="Galactose-binding domain-like"/>
    <property type="match status" value="1"/>
</dbReference>
<dbReference type="PROSITE" id="PS51175">
    <property type="entry name" value="CBM6"/>
    <property type="match status" value="1"/>
</dbReference>
<proteinExistence type="predicted"/>
<name>A0ABD3RLX3_9STRA</name>
<accession>A0ABD3RLX3</accession>
<organism evidence="4 5">
    <name type="scientific">Cyclostephanos tholiformis</name>
    <dbReference type="NCBI Taxonomy" id="382380"/>
    <lineage>
        <taxon>Eukaryota</taxon>
        <taxon>Sar</taxon>
        <taxon>Stramenopiles</taxon>
        <taxon>Ochrophyta</taxon>
        <taxon>Bacillariophyta</taxon>
        <taxon>Coscinodiscophyceae</taxon>
        <taxon>Thalassiosirophycidae</taxon>
        <taxon>Stephanodiscales</taxon>
        <taxon>Stephanodiscaceae</taxon>
        <taxon>Cyclostephanos</taxon>
    </lineage>
</organism>
<gene>
    <name evidence="4" type="ORF">ACHAXA_007192</name>
</gene>
<dbReference type="InterPro" id="IPR008979">
    <property type="entry name" value="Galactose-bd-like_sf"/>
</dbReference>
<keyword evidence="1" id="KW-0732">Signal</keyword>
<feature type="region of interest" description="Disordered" evidence="2">
    <location>
        <begin position="222"/>
        <end position="242"/>
    </location>
</feature>
<comment type="caution">
    <text evidence="4">The sequence shown here is derived from an EMBL/GenBank/DDBJ whole genome shotgun (WGS) entry which is preliminary data.</text>
</comment>
<dbReference type="PANTHER" id="PTHR35383:SF1">
    <property type="entry name" value="MUCIN 12EA-RELATED"/>
    <property type="match status" value="1"/>
</dbReference>
<sequence length="491" mass="53199">MFTPRSRNYYANSIISTNECPGTTGCPPPEYCPHCLNRNSGVCGTSSDTKRVYETMNWLDKSGAPMPWRSQNGMAFGYEESYVEGGTITLRSYLDTHHNGHMEARVCVVRDASSCTTPADFAGKDLIFDSDLALGGHPPMPKDTNYPGRGMFAGGQGGSIKEFAIRFKLPMGIYGEKILLQWKYITANSCSPAGYTEYFMKNSHLPSSYWVQGLSTCTTYPNDGSVGDGKPELPTPPPSPTTENTIQIQAENYLYMQGVQIEDTSDVNGGKNVGYIDTGDWMSYPEVMIPSTGTYRVEYRVASGSSGGGSLQLEKAGGTQVYGTVGIQNTGGWQTWQTVSHTVTLNAGPIAFGIKAIGGGWNINWFRITMASSPTTSGPTTRKPSSKPTTRRPSLRPTSRPTNKPTTTTEPTTTEPTTNEPSTNEPTTNEPTTNEPTTNEPTTNEPTTNAPTTHKPTSKPTTRKPTTRKPTSSKPTTRKPTSKPATAKPIL</sequence>
<evidence type="ECO:0000256" key="2">
    <source>
        <dbReference type="SAM" id="MobiDB-lite"/>
    </source>
</evidence>
<feature type="compositionally biased region" description="Low complexity" evidence="2">
    <location>
        <begin position="372"/>
        <end position="388"/>
    </location>
</feature>
<feature type="compositionally biased region" description="Low complexity" evidence="2">
    <location>
        <begin position="482"/>
        <end position="491"/>
    </location>
</feature>